<feature type="domain" description="Enoyl reductase (ER)" evidence="2">
    <location>
        <begin position="22"/>
        <end position="336"/>
    </location>
</feature>
<proteinExistence type="predicted"/>
<dbReference type="FunFam" id="3.40.50.720:FF:000121">
    <property type="entry name" value="Prostaglandin reductase 2"/>
    <property type="match status" value="1"/>
</dbReference>
<dbReference type="InterPro" id="IPR011032">
    <property type="entry name" value="GroES-like_sf"/>
</dbReference>
<dbReference type="InterPro" id="IPR013149">
    <property type="entry name" value="ADH-like_C"/>
</dbReference>
<dbReference type="GeneID" id="19160026"/>
<sequence length="341" mass="36455">MSSENVEVFLASVPENEIIPDKTFAQRTVPVPSASNLKEGQLLVETLYVSLDPILRKWLTAPNPAMNMKIGDRMLSPTLARVLASRFSTYEVGDLVNSWTGWVNYAIVDADQVQKAPLPEGAKVSDALGLLGLTGLSAYVGMLRIGRPKKGETVVVSAAAGAVGNVAAQIAKIQGARVVGIAGGAEKCRFLVEELGFDAAVDYKAADFEEKFAEAVGAGIDVYFDNVGGKILQMALDKANKLSRIVICGAVSIYNKTDTYSGIKDAYRLALLSITVQGFNAFDYLSEFPNARGDILKWTQEGQLQRAETVVRGGLEKAPAALADLLKGKNVGKMVLEVKAP</sequence>
<reference evidence="3 4" key="1">
    <citation type="submission" date="2013-03" db="EMBL/GenBank/DDBJ databases">
        <title>The Genome Sequence of Capronia coronata CBS 617.96.</title>
        <authorList>
            <consortium name="The Broad Institute Genomics Platform"/>
            <person name="Cuomo C."/>
            <person name="de Hoog S."/>
            <person name="Gorbushina A."/>
            <person name="Walker B."/>
            <person name="Young S.K."/>
            <person name="Zeng Q."/>
            <person name="Gargeya S."/>
            <person name="Fitzgerald M."/>
            <person name="Haas B."/>
            <person name="Abouelleil A."/>
            <person name="Allen A.W."/>
            <person name="Alvarado L."/>
            <person name="Arachchi H.M."/>
            <person name="Berlin A.M."/>
            <person name="Chapman S.B."/>
            <person name="Gainer-Dewar J."/>
            <person name="Goldberg J."/>
            <person name="Griggs A."/>
            <person name="Gujja S."/>
            <person name="Hansen M."/>
            <person name="Howarth C."/>
            <person name="Imamovic A."/>
            <person name="Ireland A."/>
            <person name="Larimer J."/>
            <person name="McCowan C."/>
            <person name="Murphy C."/>
            <person name="Pearson M."/>
            <person name="Poon T.W."/>
            <person name="Priest M."/>
            <person name="Roberts A."/>
            <person name="Saif S."/>
            <person name="Shea T."/>
            <person name="Sisk P."/>
            <person name="Sykes S."/>
            <person name="Wortman J."/>
            <person name="Nusbaum C."/>
            <person name="Birren B."/>
        </authorList>
    </citation>
    <scope>NUCLEOTIDE SEQUENCE [LARGE SCALE GENOMIC DNA]</scope>
    <source>
        <strain evidence="3 4">CBS 617.96</strain>
    </source>
</reference>
<dbReference type="PANTHER" id="PTHR43205">
    <property type="entry name" value="PROSTAGLANDIN REDUCTASE"/>
    <property type="match status" value="1"/>
</dbReference>
<keyword evidence="4" id="KW-1185">Reference proteome</keyword>
<gene>
    <name evidence="3" type="ORF">A1O1_05151</name>
</gene>
<dbReference type="PANTHER" id="PTHR43205:SF42">
    <property type="entry name" value="ALCOHOL DEHYDROGENASE, ZINC-CONTAINING (AFU_ORTHOLOGUE AFUA_7G04530)"/>
    <property type="match status" value="1"/>
</dbReference>
<accession>W9YG30</accession>
<dbReference type="InterPro" id="IPR041694">
    <property type="entry name" value="ADH_N_2"/>
</dbReference>
<dbReference type="Proteomes" id="UP000019484">
    <property type="component" value="Unassembled WGS sequence"/>
</dbReference>
<dbReference type="AlphaFoldDB" id="W9YG30"/>
<evidence type="ECO:0000313" key="3">
    <source>
        <dbReference type="EMBL" id="EXJ88221.1"/>
    </source>
</evidence>
<dbReference type="SUPFAM" id="SSF51735">
    <property type="entry name" value="NAD(P)-binding Rossmann-fold domains"/>
    <property type="match status" value="1"/>
</dbReference>
<dbReference type="OrthoDB" id="809632at2759"/>
<dbReference type="Pfam" id="PF16884">
    <property type="entry name" value="ADH_N_2"/>
    <property type="match status" value="1"/>
</dbReference>
<keyword evidence="1" id="KW-0560">Oxidoreductase</keyword>
<dbReference type="InterPro" id="IPR045010">
    <property type="entry name" value="MDR_fam"/>
</dbReference>
<dbReference type="EMBL" id="AMWN01000004">
    <property type="protein sequence ID" value="EXJ88221.1"/>
    <property type="molecule type" value="Genomic_DNA"/>
</dbReference>
<dbReference type="SMART" id="SM00829">
    <property type="entry name" value="PKS_ER"/>
    <property type="match status" value="1"/>
</dbReference>
<protein>
    <recommendedName>
        <fullName evidence="2">Enoyl reductase (ER) domain-containing protein</fullName>
    </recommendedName>
</protein>
<comment type="caution">
    <text evidence="3">The sequence shown here is derived from an EMBL/GenBank/DDBJ whole genome shotgun (WGS) entry which is preliminary data.</text>
</comment>
<dbReference type="Pfam" id="PF00107">
    <property type="entry name" value="ADH_zinc_N"/>
    <property type="match status" value="1"/>
</dbReference>
<dbReference type="InterPro" id="IPR020843">
    <property type="entry name" value="ER"/>
</dbReference>
<dbReference type="Gene3D" id="3.40.50.720">
    <property type="entry name" value="NAD(P)-binding Rossmann-like Domain"/>
    <property type="match status" value="1"/>
</dbReference>
<evidence type="ECO:0000313" key="4">
    <source>
        <dbReference type="Proteomes" id="UP000019484"/>
    </source>
</evidence>
<dbReference type="Gene3D" id="3.90.180.10">
    <property type="entry name" value="Medium-chain alcohol dehydrogenases, catalytic domain"/>
    <property type="match status" value="1"/>
</dbReference>
<name>W9YG30_9EURO</name>
<evidence type="ECO:0000259" key="2">
    <source>
        <dbReference type="SMART" id="SM00829"/>
    </source>
</evidence>
<organism evidence="3 4">
    <name type="scientific">Capronia coronata CBS 617.96</name>
    <dbReference type="NCBI Taxonomy" id="1182541"/>
    <lineage>
        <taxon>Eukaryota</taxon>
        <taxon>Fungi</taxon>
        <taxon>Dikarya</taxon>
        <taxon>Ascomycota</taxon>
        <taxon>Pezizomycotina</taxon>
        <taxon>Eurotiomycetes</taxon>
        <taxon>Chaetothyriomycetidae</taxon>
        <taxon>Chaetothyriales</taxon>
        <taxon>Herpotrichiellaceae</taxon>
        <taxon>Capronia</taxon>
    </lineage>
</organism>
<dbReference type="SUPFAM" id="SSF50129">
    <property type="entry name" value="GroES-like"/>
    <property type="match status" value="1"/>
</dbReference>
<dbReference type="RefSeq" id="XP_007724227.1">
    <property type="nucleotide sequence ID" value="XM_007726037.1"/>
</dbReference>
<evidence type="ECO:0000256" key="1">
    <source>
        <dbReference type="ARBA" id="ARBA00023002"/>
    </source>
</evidence>
<dbReference type="GO" id="GO:0016628">
    <property type="term" value="F:oxidoreductase activity, acting on the CH-CH group of donors, NAD or NADP as acceptor"/>
    <property type="evidence" value="ECO:0007669"/>
    <property type="project" value="InterPro"/>
</dbReference>
<dbReference type="eggNOG" id="KOG1196">
    <property type="taxonomic scope" value="Eukaryota"/>
</dbReference>
<dbReference type="CDD" id="cd05288">
    <property type="entry name" value="PGDH"/>
    <property type="match status" value="1"/>
</dbReference>
<dbReference type="InterPro" id="IPR036291">
    <property type="entry name" value="NAD(P)-bd_dom_sf"/>
</dbReference>
<dbReference type="HOGENOM" id="CLU_026673_29_2_1"/>